<keyword evidence="3" id="KW-1185">Reference proteome</keyword>
<dbReference type="RefSeq" id="XP_018191725.1">
    <property type="nucleotide sequence ID" value="XM_018331476.1"/>
</dbReference>
<dbReference type="GeneID" id="28896613"/>
<keyword evidence="1" id="KW-0472">Membrane</keyword>
<keyword evidence="1" id="KW-1133">Transmembrane helix</keyword>
<name>A0A165JFK1_XYLHT</name>
<dbReference type="InParanoid" id="A0A165JFK1"/>
<keyword evidence="1" id="KW-0812">Transmembrane</keyword>
<protein>
    <submittedName>
        <fullName evidence="2">Uncharacterized protein</fullName>
    </submittedName>
</protein>
<evidence type="ECO:0000256" key="1">
    <source>
        <dbReference type="SAM" id="Phobius"/>
    </source>
</evidence>
<gene>
    <name evidence="2" type="ORF">L228DRAFT_242594</name>
</gene>
<reference evidence="2 3" key="1">
    <citation type="journal article" date="2016" name="Fungal Biol.">
        <title>The genome of Xylona heveae provides a window into fungal endophytism.</title>
        <authorList>
            <person name="Gazis R."/>
            <person name="Kuo A."/>
            <person name="Riley R."/>
            <person name="LaButti K."/>
            <person name="Lipzen A."/>
            <person name="Lin J."/>
            <person name="Amirebrahimi M."/>
            <person name="Hesse C.N."/>
            <person name="Spatafora J.W."/>
            <person name="Henrissat B."/>
            <person name="Hainaut M."/>
            <person name="Grigoriev I.V."/>
            <person name="Hibbett D.S."/>
        </authorList>
    </citation>
    <scope>NUCLEOTIDE SEQUENCE [LARGE SCALE GENOMIC DNA]</scope>
    <source>
        <strain evidence="2 3">TC161</strain>
    </source>
</reference>
<proteinExistence type="predicted"/>
<dbReference type="EMBL" id="KV407454">
    <property type="protein sequence ID" value="KZF26170.1"/>
    <property type="molecule type" value="Genomic_DNA"/>
</dbReference>
<organism evidence="2 3">
    <name type="scientific">Xylona heveae (strain CBS 132557 / TC161)</name>
    <dbReference type="NCBI Taxonomy" id="1328760"/>
    <lineage>
        <taxon>Eukaryota</taxon>
        <taxon>Fungi</taxon>
        <taxon>Dikarya</taxon>
        <taxon>Ascomycota</taxon>
        <taxon>Pezizomycotina</taxon>
        <taxon>Xylonomycetes</taxon>
        <taxon>Xylonales</taxon>
        <taxon>Xylonaceae</taxon>
        <taxon>Xylona</taxon>
    </lineage>
</organism>
<sequence length="59" mass="6569">MAPLIRIPKRLRSTDAFRPFFFTPSMCLLAAMSALLANVEYSTSPSLGLKGFLHIIISR</sequence>
<accession>A0A165JFK1</accession>
<feature type="transmembrane region" description="Helical" evidence="1">
    <location>
        <begin position="20"/>
        <end position="39"/>
    </location>
</feature>
<dbReference type="Proteomes" id="UP000076632">
    <property type="component" value="Unassembled WGS sequence"/>
</dbReference>
<dbReference type="AlphaFoldDB" id="A0A165JFK1"/>
<evidence type="ECO:0000313" key="2">
    <source>
        <dbReference type="EMBL" id="KZF26170.1"/>
    </source>
</evidence>
<evidence type="ECO:0000313" key="3">
    <source>
        <dbReference type="Proteomes" id="UP000076632"/>
    </source>
</evidence>